<dbReference type="Proteomes" id="UP000185655">
    <property type="component" value="Unassembled WGS sequence"/>
</dbReference>
<evidence type="ECO:0000313" key="2">
    <source>
        <dbReference type="Proteomes" id="UP000185655"/>
    </source>
</evidence>
<reference evidence="1 2" key="1">
    <citation type="submission" date="2016-11" db="EMBL/GenBank/DDBJ databases">
        <authorList>
            <person name="Jaros S."/>
            <person name="Januszkiewicz K."/>
            <person name="Wedrychowicz H."/>
        </authorList>
    </citation>
    <scope>NUCLEOTIDE SEQUENCE [LARGE SCALE GENOMIC DNA]</scope>
    <source>
        <strain evidence="1 2">DSM 22330</strain>
    </source>
</reference>
<proteinExistence type="predicted"/>
<organism evidence="1 2">
    <name type="scientific">Pseudolactococcus chungangensis CAU 28 = DSM 22330</name>
    <dbReference type="NCBI Taxonomy" id="1122154"/>
    <lineage>
        <taxon>Bacteria</taxon>
        <taxon>Bacillati</taxon>
        <taxon>Bacillota</taxon>
        <taxon>Bacilli</taxon>
        <taxon>Lactobacillales</taxon>
        <taxon>Streptococcaceae</taxon>
        <taxon>Pseudolactococcus</taxon>
    </lineage>
</organism>
<gene>
    <name evidence="1" type="ORF">SAMN02746068_00870</name>
</gene>
<dbReference type="EMBL" id="FPKS01000004">
    <property type="protein sequence ID" value="SFZ73591.1"/>
    <property type="molecule type" value="Genomic_DNA"/>
</dbReference>
<protein>
    <submittedName>
        <fullName evidence="1">Uncharacterized protein</fullName>
    </submittedName>
</protein>
<evidence type="ECO:0000313" key="1">
    <source>
        <dbReference type="EMBL" id="SFZ73591.1"/>
    </source>
</evidence>
<name>A0A1K2H9W8_9LACT</name>
<accession>A0A1K2H9W8</accession>
<sequence length="59" mass="6641">MNCPEGSLFDFILNFFASHNQKSLTIPDQLSIIELLALEHTECQKLKIIGGLPNVKTIR</sequence>
<dbReference type="AlphaFoldDB" id="A0A1K2H9W8"/>
<dbReference type="STRING" id="1122154.SAMN02746068_00870"/>